<dbReference type="Pfam" id="PF00270">
    <property type="entry name" value="DEAD"/>
    <property type="match status" value="1"/>
</dbReference>
<dbReference type="InterPro" id="IPR027417">
    <property type="entry name" value="P-loop_NTPase"/>
</dbReference>
<evidence type="ECO:0000256" key="4">
    <source>
        <dbReference type="ARBA" id="ARBA00022741"/>
    </source>
</evidence>
<feature type="compositionally biased region" description="Basic residues" evidence="12">
    <location>
        <begin position="918"/>
        <end position="939"/>
    </location>
</feature>
<evidence type="ECO:0000256" key="10">
    <source>
        <dbReference type="ARBA" id="ARBA00023049"/>
    </source>
</evidence>
<dbReference type="Gene3D" id="3.40.50.150">
    <property type="entry name" value="Vaccinia Virus protein VP39"/>
    <property type="match status" value="1"/>
</dbReference>
<evidence type="ECO:0000256" key="7">
    <source>
        <dbReference type="ARBA" id="ARBA00022833"/>
    </source>
</evidence>
<accession>G4TJG0</accession>
<dbReference type="InterPro" id="IPR001650">
    <property type="entry name" value="Helicase_C-like"/>
</dbReference>
<dbReference type="Pfam" id="PF00271">
    <property type="entry name" value="Helicase_C"/>
    <property type="match status" value="1"/>
</dbReference>
<evidence type="ECO:0000256" key="13">
    <source>
        <dbReference type="SAM" id="Phobius"/>
    </source>
</evidence>
<dbReference type="GO" id="GO:0005524">
    <property type="term" value="F:ATP binding"/>
    <property type="evidence" value="ECO:0007669"/>
    <property type="project" value="UniProtKB-UniRule"/>
</dbReference>
<comment type="similarity">
    <text evidence="11">Belongs to the DEAD box helicase family.</text>
</comment>
<evidence type="ECO:0000256" key="8">
    <source>
        <dbReference type="ARBA" id="ARBA00022840"/>
    </source>
</evidence>
<keyword evidence="17" id="KW-1185">Reference proteome</keyword>
<evidence type="ECO:0000256" key="11">
    <source>
        <dbReference type="RuleBase" id="RU365068"/>
    </source>
</evidence>
<dbReference type="PROSITE" id="PS00039">
    <property type="entry name" value="DEAD_ATP_HELICASE"/>
    <property type="match status" value="1"/>
</dbReference>
<feature type="transmembrane region" description="Helical" evidence="13">
    <location>
        <begin position="116"/>
        <end position="138"/>
    </location>
</feature>
<dbReference type="InterPro" id="IPR000629">
    <property type="entry name" value="RNA-helicase_DEAD-box_CS"/>
</dbReference>
<keyword evidence="13" id="KW-0812">Transmembrane</keyword>
<feature type="compositionally biased region" description="Basic residues" evidence="12">
    <location>
        <begin position="999"/>
        <end position="1015"/>
    </location>
</feature>
<dbReference type="Gene3D" id="3.40.50.300">
    <property type="entry name" value="P-loop containing nucleotide triphosphate hydrolases"/>
    <property type="match status" value="2"/>
</dbReference>
<dbReference type="InterPro" id="IPR029063">
    <property type="entry name" value="SAM-dependent_MTases_sf"/>
</dbReference>
<sequence length="1596" mass="177348">MRTSSDNWRRVQANLLSSLQRRMTPVSIVDGSPQKRDFHSSSKRDGMWHLVIHTAAYLKSSGALTAVQTVGRIALTLLPMAVIKRSLFRKLIKVLPLSEHPTLASLHKHMQSSISAINVALWGLLIVPAGFFVATILASMERTPITGRWRLILLSPEEERSVAADLAGDGWKEAVVNILTEGKTVPLPRVIPRSDWRSEWVLQTWRHLEAVVPLMQADDAEIKKAFERFAKQEREGQDVIPFPPPSEYALMPRPRATTLLHSISPCMSDVMEEAALATLSSEDDPIEADKRLTSQDPPPHTLLGPPYSVLLVDKPQSANAFSYGFGPNGAGGVVVYSGFIDEILRKTDPAAIGEGSPSSTNSGSRSFLSLFTGSSTSQQPSIQAANTIPTQYTPTQEQTTLLAILLAHEMAHLVLSHHLETLSSNSILIPTVVGMFSDLARTLVFPFTMVFGPFVNDALWEVSKLGTGEVVKNTEACTVRALEVEADVVGARLLAYAGFDARAAVKFWEEREAADTCAEAQCKSKPAVDADSPSILSRIRQLVPIAGPSLEGAWFTKTGSDHAGPHPISAERLNRLRGGAATMGARAHQVSEDFERRCLITDPISHSKMIFTVETHISGLMLRPRPFILQRLYRKFGISYTRQQLQWIYKELSQKPATERPSSTGLIYRLLKDEPLAYVLGTQPFGPLTLRVSAPVLIPRPETEEWTFELLHRISASDNFKQAWSMLDICTGSGCIPLLLLDEWPQDRLGPIRAYGVDTSDRAISLARANAVSNRVRRQSHSSTRPSNPNPISGITFEANKLDVTSSMFETWAKEHGPFDIVTANPPYVTTAEWHTLPASVKEYEDKGALIGGDDGLVFYTRIAHLVAKGNLLRPSGWLVVEIGASQGEIVKGLLERVIGLEGIEVWKDSFGNDRATKTKTKAKRRYLKGKKERRKQRKAFVNANKPKTAHNEDSEWDSEEIIDGGDQSAALQQPVDGVKTRPPRVEDEDDDAGEAENKKKRKKEKKEKRPKKRRKEDIVEPEDRMDIDNVLEEERTVDEVHPPKEDERVVIPSFPLPSQPLPVSKVEVIRQGMDAAMLQAEIVDASVTESLDVENGNVRKRLSSRMLRRLADLGIKELFAVQTVLLPFLLPEDLEQSMLYQPSHPPRDVCASAPTGSGKTLAYAIPITEMLSTRIVTRLRALVVVPTRDLVQQVRETFEACGKGTKLQIGIATGQHSFAHEQAQIVGDISERSLGGRSRVDILICTPGRLIDHINGTPNFTLQHLRFLVIDEADRLLNQSFQEWLKQVLNAISLPSPNGPRLSEGDRSELFPVPDGIAPTWLSALVPTSPTDIDEAPRSSCQKLLFSATLTRDPAKIVELQLRDPKYFIVKGISASQEVGDAMDVNVTHVESFETPGTLREWMIVCESINKPLLLFYLAHKQQISDMLVFTKSAESTTRLLRLLGYFEDAMAEREVGSKKIIAEAFSSDLAPSQRKTVLEKFKAKQIDMLICSDLVSRGIDIPHVSHVVNYDIPVDVRKYIHRVGRTARAGREGDAWSLVEEQEMHHFKLMMKEAHHLHALKKKKVKSEDLSGLVDVYQVALGRMKVHYDRGPQA</sequence>
<dbReference type="CDD" id="cd18787">
    <property type="entry name" value="SF2_C_DEAD"/>
    <property type="match status" value="1"/>
</dbReference>
<evidence type="ECO:0000256" key="3">
    <source>
        <dbReference type="ARBA" id="ARBA00022723"/>
    </source>
</evidence>
<keyword evidence="7" id="KW-0862">Zinc</keyword>
<keyword evidence="4 11" id="KW-0547">Nucleotide-binding</keyword>
<dbReference type="OrthoDB" id="3370at2759"/>
<keyword evidence="6 11" id="KW-0347">Helicase</keyword>
<dbReference type="GO" id="GO:0003723">
    <property type="term" value="F:RNA binding"/>
    <property type="evidence" value="ECO:0007669"/>
    <property type="project" value="UniProtKB-UniRule"/>
</dbReference>
<dbReference type="InterPro" id="IPR001915">
    <property type="entry name" value="Peptidase_M48"/>
</dbReference>
<comment type="caution">
    <text evidence="16">The sequence shown here is derived from an EMBL/GenBank/DDBJ whole genome shotgun (WGS) entry which is preliminary data.</text>
</comment>
<dbReference type="Proteomes" id="UP000007148">
    <property type="component" value="Unassembled WGS sequence"/>
</dbReference>
<comment type="cofactor">
    <cofactor evidence="1">
        <name>Zn(2+)</name>
        <dbReference type="ChEBI" id="CHEBI:29105"/>
    </cofactor>
</comment>
<dbReference type="PROSITE" id="PS51194">
    <property type="entry name" value="HELICASE_CTER"/>
    <property type="match status" value="1"/>
</dbReference>
<evidence type="ECO:0000259" key="14">
    <source>
        <dbReference type="PROSITE" id="PS51192"/>
    </source>
</evidence>
<keyword evidence="13" id="KW-0472">Membrane</keyword>
<dbReference type="eggNOG" id="KOG0350">
    <property type="taxonomic scope" value="Eukaryota"/>
</dbReference>
<dbReference type="CDD" id="cd02440">
    <property type="entry name" value="AdoMet_MTases"/>
    <property type="match status" value="1"/>
</dbReference>
<dbReference type="CDD" id="cd17956">
    <property type="entry name" value="DEADc_DDX51"/>
    <property type="match status" value="1"/>
</dbReference>
<dbReference type="SUPFAM" id="SSF53335">
    <property type="entry name" value="S-adenosyl-L-methionine-dependent methyltransferases"/>
    <property type="match status" value="1"/>
</dbReference>
<keyword evidence="2" id="KW-0645">Protease</keyword>
<dbReference type="Pfam" id="PF01435">
    <property type="entry name" value="Peptidase_M48"/>
    <property type="match status" value="1"/>
</dbReference>
<evidence type="ECO:0000256" key="2">
    <source>
        <dbReference type="ARBA" id="ARBA00022670"/>
    </source>
</evidence>
<dbReference type="eggNOG" id="KOG2904">
    <property type="taxonomic scope" value="Eukaryota"/>
</dbReference>
<evidence type="ECO:0000256" key="5">
    <source>
        <dbReference type="ARBA" id="ARBA00022801"/>
    </source>
</evidence>
<evidence type="ECO:0000256" key="1">
    <source>
        <dbReference type="ARBA" id="ARBA00001947"/>
    </source>
</evidence>
<feature type="compositionally biased region" description="Acidic residues" evidence="12">
    <location>
        <begin position="955"/>
        <end position="964"/>
    </location>
</feature>
<keyword evidence="10" id="KW-0482">Metalloprotease</keyword>
<dbReference type="GO" id="GO:0006508">
    <property type="term" value="P:proteolysis"/>
    <property type="evidence" value="ECO:0007669"/>
    <property type="project" value="UniProtKB-KW"/>
</dbReference>
<gene>
    <name evidence="16" type="ORF">PIIN_05392</name>
</gene>
<comment type="domain">
    <text evidence="11">The Q motif is unique to and characteristic of the DEAD box family of RNA helicases and controls ATP binding and hydrolysis.</text>
</comment>
<keyword evidence="3" id="KW-0479">Metal-binding</keyword>
<keyword evidence="13" id="KW-1133">Transmembrane helix</keyword>
<dbReference type="EC" id="3.6.4.13" evidence="11"/>
<dbReference type="STRING" id="1109443.G4TJG0"/>
<dbReference type="GO" id="GO:0046872">
    <property type="term" value="F:metal ion binding"/>
    <property type="evidence" value="ECO:0007669"/>
    <property type="project" value="UniProtKB-KW"/>
</dbReference>
<dbReference type="GO" id="GO:0004222">
    <property type="term" value="F:metalloendopeptidase activity"/>
    <property type="evidence" value="ECO:0007669"/>
    <property type="project" value="InterPro"/>
</dbReference>
<comment type="function">
    <text evidence="11">RNA helicase.</text>
</comment>
<keyword evidence="5 11" id="KW-0378">Hydrolase</keyword>
<feature type="region of interest" description="Disordered" evidence="12">
    <location>
        <begin position="917"/>
        <end position="1021"/>
    </location>
</feature>
<dbReference type="HOGENOM" id="CLU_244466_0_0_1"/>
<feature type="domain" description="Helicase C-terminal" evidence="15">
    <location>
        <begin position="1413"/>
        <end position="1573"/>
    </location>
</feature>
<dbReference type="InParanoid" id="G4TJG0"/>
<dbReference type="PROSITE" id="PS51192">
    <property type="entry name" value="HELICASE_ATP_BIND_1"/>
    <property type="match status" value="1"/>
</dbReference>
<dbReference type="GO" id="GO:0003724">
    <property type="term" value="F:RNA helicase activity"/>
    <property type="evidence" value="ECO:0007669"/>
    <property type="project" value="UniProtKB-EC"/>
</dbReference>
<feature type="domain" description="Helicase ATP-binding" evidence="14">
    <location>
        <begin position="1141"/>
        <end position="1369"/>
    </location>
</feature>
<reference evidence="16 17" key="1">
    <citation type="journal article" date="2011" name="PLoS Pathog.">
        <title>Endophytic Life Strategies Decoded by Genome and Transcriptome Analyses of the Mutualistic Root Symbiont Piriformospora indica.</title>
        <authorList>
            <person name="Zuccaro A."/>
            <person name="Lahrmann U."/>
            <person name="Guldener U."/>
            <person name="Langen G."/>
            <person name="Pfiffi S."/>
            <person name="Biedenkopf D."/>
            <person name="Wong P."/>
            <person name="Samans B."/>
            <person name="Grimm C."/>
            <person name="Basiewicz M."/>
            <person name="Murat C."/>
            <person name="Martin F."/>
            <person name="Kogel K.H."/>
        </authorList>
    </citation>
    <scope>NUCLEOTIDE SEQUENCE [LARGE SCALE GENOMIC DNA]</scope>
    <source>
        <strain evidence="16 17">DSM 11827</strain>
    </source>
</reference>
<evidence type="ECO:0000256" key="6">
    <source>
        <dbReference type="ARBA" id="ARBA00022806"/>
    </source>
</evidence>
<name>G4TJG0_SERID</name>
<evidence type="ECO:0000313" key="16">
    <source>
        <dbReference type="EMBL" id="CCA71453.1"/>
    </source>
</evidence>
<dbReference type="InterPro" id="IPR011545">
    <property type="entry name" value="DEAD/DEAH_box_helicase_dom"/>
</dbReference>
<dbReference type="PANTHER" id="PTHR24031">
    <property type="entry name" value="RNA HELICASE"/>
    <property type="match status" value="1"/>
</dbReference>
<keyword evidence="8 11" id="KW-0067">ATP-binding</keyword>
<evidence type="ECO:0000313" key="17">
    <source>
        <dbReference type="Proteomes" id="UP000007148"/>
    </source>
</evidence>
<evidence type="ECO:0000256" key="9">
    <source>
        <dbReference type="ARBA" id="ARBA00022884"/>
    </source>
</evidence>
<feature type="region of interest" description="Disordered" evidence="12">
    <location>
        <begin position="280"/>
        <end position="300"/>
    </location>
</feature>
<dbReference type="SMART" id="SM00487">
    <property type="entry name" value="DEXDc"/>
    <property type="match status" value="1"/>
</dbReference>
<organism evidence="16 17">
    <name type="scientific">Serendipita indica (strain DSM 11827)</name>
    <name type="common">Root endophyte fungus</name>
    <name type="synonym">Piriformospora indica</name>
    <dbReference type="NCBI Taxonomy" id="1109443"/>
    <lineage>
        <taxon>Eukaryota</taxon>
        <taxon>Fungi</taxon>
        <taxon>Dikarya</taxon>
        <taxon>Basidiomycota</taxon>
        <taxon>Agaricomycotina</taxon>
        <taxon>Agaricomycetes</taxon>
        <taxon>Sebacinales</taxon>
        <taxon>Serendipitaceae</taxon>
        <taxon>Serendipita</taxon>
    </lineage>
</organism>
<evidence type="ECO:0000259" key="15">
    <source>
        <dbReference type="PROSITE" id="PS51194"/>
    </source>
</evidence>
<keyword evidence="9 11" id="KW-0694">RNA-binding</keyword>
<comment type="catalytic activity">
    <reaction evidence="11">
        <text>ATP + H2O = ADP + phosphate + H(+)</text>
        <dbReference type="Rhea" id="RHEA:13065"/>
        <dbReference type="ChEBI" id="CHEBI:15377"/>
        <dbReference type="ChEBI" id="CHEBI:15378"/>
        <dbReference type="ChEBI" id="CHEBI:30616"/>
        <dbReference type="ChEBI" id="CHEBI:43474"/>
        <dbReference type="ChEBI" id="CHEBI:456216"/>
        <dbReference type="EC" id="3.6.4.13"/>
    </reaction>
</comment>
<dbReference type="SUPFAM" id="SSF52540">
    <property type="entry name" value="P-loop containing nucleoside triphosphate hydrolases"/>
    <property type="match status" value="1"/>
</dbReference>
<dbReference type="EMBL" id="CAFZ01000120">
    <property type="protein sequence ID" value="CCA71453.1"/>
    <property type="molecule type" value="Genomic_DNA"/>
</dbReference>
<evidence type="ECO:0000256" key="12">
    <source>
        <dbReference type="SAM" id="MobiDB-lite"/>
    </source>
</evidence>
<proteinExistence type="inferred from homology"/>
<protein>
    <recommendedName>
        <fullName evidence="11">ATP-dependent RNA helicase</fullName>
        <ecNumber evidence="11">3.6.4.13</ecNumber>
    </recommendedName>
</protein>
<dbReference type="SMART" id="SM00490">
    <property type="entry name" value="HELICc"/>
    <property type="match status" value="1"/>
</dbReference>
<dbReference type="InterPro" id="IPR014001">
    <property type="entry name" value="Helicase_ATP-bd"/>
</dbReference>